<dbReference type="STRING" id="649638.Trad_1558"/>
<evidence type="ECO:0000313" key="4">
    <source>
        <dbReference type="Proteomes" id="UP000000379"/>
    </source>
</evidence>
<feature type="transmembrane region" description="Helical" evidence="1">
    <location>
        <begin position="94"/>
        <end position="118"/>
    </location>
</feature>
<reference evidence="3 4" key="2">
    <citation type="journal article" date="2011" name="Stand. Genomic Sci.">
        <title>Complete genome sequence of Truepera radiovictrix type strain (RQ-24).</title>
        <authorList>
            <person name="Ivanova N."/>
            <person name="Rohde C."/>
            <person name="Munk C."/>
            <person name="Nolan M."/>
            <person name="Lucas S."/>
            <person name="Del Rio T.G."/>
            <person name="Tice H."/>
            <person name="Deshpande S."/>
            <person name="Cheng J.F."/>
            <person name="Tapia R."/>
            <person name="Han C."/>
            <person name="Goodwin L."/>
            <person name="Pitluck S."/>
            <person name="Liolios K."/>
            <person name="Mavromatis K."/>
            <person name="Mikhailova N."/>
            <person name="Pati A."/>
            <person name="Chen A."/>
            <person name="Palaniappan K."/>
            <person name="Land M."/>
            <person name="Hauser L."/>
            <person name="Chang Y.J."/>
            <person name="Jeffries C.D."/>
            <person name="Brambilla E."/>
            <person name="Rohde M."/>
            <person name="Goker M."/>
            <person name="Tindall B.J."/>
            <person name="Woyke T."/>
            <person name="Bristow J."/>
            <person name="Eisen J.A."/>
            <person name="Markowitz V."/>
            <person name="Hugenholtz P."/>
            <person name="Kyrpides N.C."/>
            <person name="Klenk H.P."/>
            <person name="Lapidus A."/>
        </authorList>
    </citation>
    <scope>NUCLEOTIDE SEQUENCE [LARGE SCALE GENOMIC DNA]</scope>
    <source>
        <strain evidence="4">DSM 17093 / CIP 108686 / LMG 22925 / RQ-24</strain>
    </source>
</reference>
<dbReference type="EMBL" id="CP002049">
    <property type="protein sequence ID" value="ADI14677.1"/>
    <property type="molecule type" value="Genomic_DNA"/>
</dbReference>
<name>D7CXS5_TRURR</name>
<dbReference type="GO" id="GO:0080120">
    <property type="term" value="P:CAAX-box protein maturation"/>
    <property type="evidence" value="ECO:0007669"/>
    <property type="project" value="UniProtKB-ARBA"/>
</dbReference>
<keyword evidence="1" id="KW-0812">Transmembrane</keyword>
<keyword evidence="1" id="KW-0472">Membrane</keyword>
<dbReference type="GO" id="GO:0004175">
    <property type="term" value="F:endopeptidase activity"/>
    <property type="evidence" value="ECO:0007669"/>
    <property type="project" value="UniProtKB-ARBA"/>
</dbReference>
<reference evidence="4" key="1">
    <citation type="submission" date="2010-05" db="EMBL/GenBank/DDBJ databases">
        <title>The complete genome of Truepera radiovictris DSM 17093.</title>
        <authorList>
            <consortium name="US DOE Joint Genome Institute (JGI-PGF)"/>
            <person name="Lucas S."/>
            <person name="Copeland A."/>
            <person name="Lapidus A."/>
            <person name="Glavina del Rio T."/>
            <person name="Dalin E."/>
            <person name="Tice H."/>
            <person name="Bruce D."/>
            <person name="Goodwin L."/>
            <person name="Pitluck S."/>
            <person name="Kyrpides N."/>
            <person name="Mavromatis K."/>
            <person name="Ovchinnikova G."/>
            <person name="Munk A.C."/>
            <person name="Detter J.C."/>
            <person name="Han C."/>
            <person name="Tapia R."/>
            <person name="Land M."/>
            <person name="Hauser L."/>
            <person name="Markowitz V."/>
            <person name="Cheng J.-F."/>
            <person name="Hugenholtz P."/>
            <person name="Woyke T."/>
            <person name="Wu D."/>
            <person name="Tindall B."/>
            <person name="Pomrenke H.G."/>
            <person name="Brambilla E."/>
            <person name="Klenk H.-P."/>
            <person name="Eisen J.A."/>
        </authorList>
    </citation>
    <scope>NUCLEOTIDE SEQUENCE [LARGE SCALE GENOMIC DNA]</scope>
    <source>
        <strain evidence="4">DSM 17093 / CIP 108686 / LMG 22925 / RQ-24</strain>
    </source>
</reference>
<protein>
    <submittedName>
        <fullName evidence="3">Abortive infection protein</fullName>
    </submittedName>
</protein>
<feature type="transmembrane region" description="Helical" evidence="1">
    <location>
        <begin position="24"/>
        <end position="42"/>
    </location>
</feature>
<dbReference type="InterPro" id="IPR003675">
    <property type="entry name" value="Rce1/LyrA-like_dom"/>
</dbReference>
<dbReference type="Proteomes" id="UP000000379">
    <property type="component" value="Chromosome"/>
</dbReference>
<dbReference type="AlphaFoldDB" id="D7CXS5"/>
<feature type="transmembrane region" description="Helical" evidence="1">
    <location>
        <begin position="138"/>
        <end position="158"/>
    </location>
</feature>
<dbReference type="Pfam" id="PF02517">
    <property type="entry name" value="Rce1-like"/>
    <property type="match status" value="1"/>
</dbReference>
<accession>D7CXS5</accession>
<keyword evidence="1" id="KW-1133">Transmembrane helix</keyword>
<sequence>MLSPLASLKLVFGDLRALLQPPKLALYLAAGLALQAAYWTLGSPGPQLVGGAPRGLGSALQNVAWALVLLLALPALLMRALGDDPRRAGLTRGDLRFGLSLLVGALLVALPVLFVAAASPALQAVYPWAGDWPGRSPLHLVVWLGVYGLYYLAFEFFYRGFMLRTLEPHWGLPAAIWAQTLASTLVHLGKPLPETLGAIPMGLLFALVAVRGRSLVPAVALHLLIGALTDTFALWHQGQLFW</sequence>
<dbReference type="OrthoDB" id="5525190at2"/>
<feature type="transmembrane region" description="Helical" evidence="1">
    <location>
        <begin position="62"/>
        <end position="82"/>
    </location>
</feature>
<dbReference type="KEGG" id="tra:Trad_1558"/>
<proteinExistence type="predicted"/>
<dbReference type="eggNOG" id="COG1266">
    <property type="taxonomic scope" value="Bacteria"/>
</dbReference>
<organism evidence="3 4">
    <name type="scientific">Truepera radiovictrix (strain DSM 17093 / CIP 108686 / LMG 22925 / RQ-24)</name>
    <dbReference type="NCBI Taxonomy" id="649638"/>
    <lineage>
        <taxon>Bacteria</taxon>
        <taxon>Thermotogati</taxon>
        <taxon>Deinococcota</taxon>
        <taxon>Deinococci</taxon>
        <taxon>Trueperales</taxon>
        <taxon>Trueperaceae</taxon>
        <taxon>Truepera</taxon>
    </lineage>
</organism>
<dbReference type="RefSeq" id="WP_013178045.1">
    <property type="nucleotide sequence ID" value="NC_014221.1"/>
</dbReference>
<gene>
    <name evidence="3" type="ordered locus">Trad_1558</name>
</gene>
<evidence type="ECO:0000259" key="2">
    <source>
        <dbReference type="Pfam" id="PF02517"/>
    </source>
</evidence>
<evidence type="ECO:0000313" key="3">
    <source>
        <dbReference type="EMBL" id="ADI14677.1"/>
    </source>
</evidence>
<evidence type="ECO:0000256" key="1">
    <source>
        <dbReference type="SAM" id="Phobius"/>
    </source>
</evidence>
<feature type="domain" description="CAAX prenyl protease 2/Lysostaphin resistance protein A-like" evidence="2">
    <location>
        <begin position="140"/>
        <end position="225"/>
    </location>
</feature>
<keyword evidence="4" id="KW-1185">Reference proteome</keyword>
<dbReference type="HOGENOM" id="CLU_1146789_0_0_0"/>